<protein>
    <submittedName>
        <fullName evidence="1">Uncharacterized protein</fullName>
    </submittedName>
</protein>
<accession>A0ABY9HVY2</accession>
<reference evidence="1 2" key="1">
    <citation type="submission" date="2023-03" db="EMBL/GenBank/DDBJ databases">
        <title>Isolation and description of six Streptomyces strains from soil environments, able to metabolize different microbial glucans.</title>
        <authorList>
            <person name="Widen T."/>
            <person name="Larsbrink J."/>
        </authorList>
    </citation>
    <scope>NUCLEOTIDE SEQUENCE [LARGE SCALE GENOMIC DNA]</scope>
    <source>
        <strain evidence="1 2">Mut2</strain>
    </source>
</reference>
<proteinExistence type="predicted"/>
<keyword evidence="2" id="KW-1185">Reference proteome</keyword>
<organism evidence="1 2">
    <name type="scientific">Streptomyces laculatispora</name>
    <dbReference type="NCBI Taxonomy" id="887464"/>
    <lineage>
        <taxon>Bacteria</taxon>
        <taxon>Bacillati</taxon>
        <taxon>Actinomycetota</taxon>
        <taxon>Actinomycetes</taxon>
        <taxon>Kitasatosporales</taxon>
        <taxon>Streptomycetaceae</taxon>
        <taxon>Streptomyces</taxon>
    </lineage>
</organism>
<dbReference type="EMBL" id="CP120992">
    <property type="protein sequence ID" value="WLQ38710.1"/>
    <property type="molecule type" value="Genomic_DNA"/>
</dbReference>
<dbReference type="RefSeq" id="WP_306085402.1">
    <property type="nucleotide sequence ID" value="NZ_CP120992.1"/>
</dbReference>
<dbReference type="Proteomes" id="UP001229952">
    <property type="component" value="Chromosome"/>
</dbReference>
<sequence>MTPSFGNESGVPALPSGFIPKVDAALNDLLNGRADVDKFVATLNTKFKELSK</sequence>
<evidence type="ECO:0000313" key="2">
    <source>
        <dbReference type="Proteomes" id="UP001229952"/>
    </source>
</evidence>
<evidence type="ECO:0000313" key="1">
    <source>
        <dbReference type="EMBL" id="WLQ38710.1"/>
    </source>
</evidence>
<name>A0ABY9HVY2_9ACTN</name>
<gene>
    <name evidence="1" type="ORF">P8A22_00760</name>
</gene>